<keyword evidence="7" id="KW-0186">Copper</keyword>
<evidence type="ECO:0000256" key="6">
    <source>
        <dbReference type="ARBA" id="ARBA00022989"/>
    </source>
</evidence>
<dbReference type="GO" id="GO:0005507">
    <property type="term" value="F:copper ion binding"/>
    <property type="evidence" value="ECO:0007669"/>
    <property type="project" value="InterPro"/>
</dbReference>
<feature type="domain" description="CopC" evidence="10">
    <location>
        <begin position="46"/>
        <end position="138"/>
    </location>
</feature>
<evidence type="ECO:0000256" key="8">
    <source>
        <dbReference type="ARBA" id="ARBA00023136"/>
    </source>
</evidence>
<dbReference type="Gene3D" id="2.60.40.1220">
    <property type="match status" value="1"/>
</dbReference>
<reference evidence="12 13" key="1">
    <citation type="submission" date="2020-11" db="EMBL/GenBank/DDBJ databases">
        <title>Arthrobacter antarcticus sp. nov., isolated from Antarctic Soil.</title>
        <authorList>
            <person name="Li J."/>
        </authorList>
    </citation>
    <scope>NUCLEOTIDE SEQUENCE [LARGE SCALE GENOMIC DNA]</scope>
    <source>
        <strain evidence="12 13">Z1-20</strain>
    </source>
</reference>
<evidence type="ECO:0000256" key="5">
    <source>
        <dbReference type="ARBA" id="ARBA00022729"/>
    </source>
</evidence>
<keyword evidence="8 9" id="KW-0472">Membrane</keyword>
<name>A0A931CSN5_9MICC</name>
<feature type="transmembrane region" description="Helical" evidence="9">
    <location>
        <begin position="197"/>
        <end position="215"/>
    </location>
</feature>
<keyword evidence="2" id="KW-1003">Cell membrane</keyword>
<accession>A0A931CSN5</accession>
<keyword evidence="4" id="KW-0479">Metal-binding</keyword>
<evidence type="ECO:0000256" key="7">
    <source>
        <dbReference type="ARBA" id="ARBA00023008"/>
    </source>
</evidence>
<dbReference type="InterPro" id="IPR014756">
    <property type="entry name" value="Ig_E-set"/>
</dbReference>
<dbReference type="PANTHER" id="PTHR34820">
    <property type="entry name" value="INNER MEMBRANE PROTEIN YEBZ"/>
    <property type="match status" value="1"/>
</dbReference>
<evidence type="ECO:0000259" key="10">
    <source>
        <dbReference type="Pfam" id="PF04234"/>
    </source>
</evidence>
<evidence type="ECO:0000259" key="11">
    <source>
        <dbReference type="Pfam" id="PF05425"/>
    </source>
</evidence>
<feature type="transmembrane region" description="Helical" evidence="9">
    <location>
        <begin position="264"/>
        <end position="284"/>
    </location>
</feature>
<proteinExistence type="predicted"/>
<dbReference type="InterPro" id="IPR008457">
    <property type="entry name" value="Cu-R_CopD_dom"/>
</dbReference>
<dbReference type="EMBL" id="JADNYM010000032">
    <property type="protein sequence ID" value="MBG0741516.1"/>
    <property type="molecule type" value="Genomic_DNA"/>
</dbReference>
<gene>
    <name evidence="12" type="ORF">IV500_19310</name>
</gene>
<feature type="transmembrane region" description="Helical" evidence="9">
    <location>
        <begin position="339"/>
        <end position="365"/>
    </location>
</feature>
<dbReference type="RefSeq" id="WP_196398449.1">
    <property type="nucleotide sequence ID" value="NZ_JADNYM010000032.1"/>
</dbReference>
<evidence type="ECO:0000256" key="2">
    <source>
        <dbReference type="ARBA" id="ARBA00022475"/>
    </source>
</evidence>
<dbReference type="GO" id="GO:0006825">
    <property type="term" value="P:copper ion transport"/>
    <property type="evidence" value="ECO:0007669"/>
    <property type="project" value="InterPro"/>
</dbReference>
<dbReference type="GO" id="GO:0042597">
    <property type="term" value="C:periplasmic space"/>
    <property type="evidence" value="ECO:0007669"/>
    <property type="project" value="InterPro"/>
</dbReference>
<dbReference type="AlphaFoldDB" id="A0A931CSN5"/>
<dbReference type="SUPFAM" id="SSF81296">
    <property type="entry name" value="E set domains"/>
    <property type="match status" value="1"/>
</dbReference>
<dbReference type="InterPro" id="IPR014755">
    <property type="entry name" value="Cu-Rt/internalin_Ig-like"/>
</dbReference>
<keyword evidence="13" id="KW-1185">Reference proteome</keyword>
<dbReference type="Proteomes" id="UP000655366">
    <property type="component" value="Unassembled WGS sequence"/>
</dbReference>
<protein>
    <submittedName>
        <fullName evidence="12">Copper resistance protein CopC/CopD</fullName>
    </submittedName>
</protein>
<keyword evidence="3 9" id="KW-0812">Transmembrane</keyword>
<feature type="transmembrane region" description="Helical" evidence="9">
    <location>
        <begin position="299"/>
        <end position="319"/>
    </location>
</feature>
<dbReference type="Pfam" id="PF05425">
    <property type="entry name" value="CopD"/>
    <property type="match status" value="1"/>
</dbReference>
<evidence type="ECO:0000313" key="12">
    <source>
        <dbReference type="EMBL" id="MBG0741516.1"/>
    </source>
</evidence>
<keyword evidence="5" id="KW-0732">Signal</keyword>
<feature type="domain" description="Copper resistance protein D" evidence="11">
    <location>
        <begin position="335"/>
        <end position="436"/>
    </location>
</feature>
<feature type="transmembrane region" description="Helical" evidence="9">
    <location>
        <begin position="158"/>
        <end position="185"/>
    </location>
</feature>
<evidence type="ECO:0000256" key="1">
    <source>
        <dbReference type="ARBA" id="ARBA00004651"/>
    </source>
</evidence>
<organism evidence="12 13">
    <name type="scientific">Arthrobacter terrae</name>
    <dbReference type="NCBI Taxonomy" id="2935737"/>
    <lineage>
        <taxon>Bacteria</taxon>
        <taxon>Bacillati</taxon>
        <taxon>Actinomycetota</taxon>
        <taxon>Actinomycetes</taxon>
        <taxon>Micrococcales</taxon>
        <taxon>Micrococcaceae</taxon>
        <taxon>Arthrobacter</taxon>
    </lineage>
</organism>
<evidence type="ECO:0000256" key="9">
    <source>
        <dbReference type="SAM" id="Phobius"/>
    </source>
</evidence>
<comment type="subcellular location">
    <subcellularLocation>
        <location evidence="1">Cell membrane</location>
        <topology evidence="1">Multi-pass membrane protein</topology>
    </subcellularLocation>
</comment>
<feature type="transmembrane region" description="Helical" evidence="9">
    <location>
        <begin position="377"/>
        <end position="396"/>
    </location>
</feature>
<feature type="transmembrane region" description="Helical" evidence="9">
    <location>
        <begin position="417"/>
        <end position="438"/>
    </location>
</feature>
<comment type="caution">
    <text evidence="12">The sequence shown here is derived from an EMBL/GenBank/DDBJ whole genome shotgun (WGS) entry which is preliminary data.</text>
</comment>
<sequence length="561" mass="57972">MSRRTHHRNREQESRARGPLVRRLLALLLATLTVVLVLPPAPALAHTALLYTTPVEGAVLAQAPTVVELAFDEQVSLIPDGLQLYDGSGGHRTVSGEEVDAIVRVNLPSNLGEGSYALGWRVISADSHPASGTLSFIVGRASASVPTIAKSYTGPVDVLYGVLTALGYLGLFYLVGLTVFDIFVARTAAVAPLLPRVAALVSVCAYVVLVPLTAVRELGLGLSALLQPTALTPGWSGSAVLTLLLAGTGVALMLLRGRLPRREGFWVGTVGAGTALASVLPVGHTRTFGPGWLVMGADLVHAATAAVWLGGLVALILHVNRARRRKDNPGKAAVVLGRFSTLAGGLVVLLGVTGTILAVVMVGSVTALVTSSYGRLLLIKLGVVAVIGAFAVWNRFGLVPHLAREAITGIAWRRLALAIRLEVLGVVLVVGLTSALTLQNPRATDTPADPAAVGTPVVADLGAGHLTGRFSPGTAGVNVITFDLTDAGGAPIVPLGMPQVSVAEPNLSLGPVTAKVELGTTPGSYRAVVVLPVAGQWKITTAVRINELEQPAAVADLVIVR</sequence>
<evidence type="ECO:0000256" key="3">
    <source>
        <dbReference type="ARBA" id="ARBA00022692"/>
    </source>
</evidence>
<evidence type="ECO:0000256" key="4">
    <source>
        <dbReference type="ARBA" id="ARBA00022723"/>
    </source>
</evidence>
<dbReference type="GO" id="GO:0046688">
    <property type="term" value="P:response to copper ion"/>
    <property type="evidence" value="ECO:0007669"/>
    <property type="project" value="InterPro"/>
</dbReference>
<feature type="transmembrane region" description="Helical" evidence="9">
    <location>
        <begin position="235"/>
        <end position="255"/>
    </location>
</feature>
<dbReference type="InterPro" id="IPR007348">
    <property type="entry name" value="CopC_dom"/>
</dbReference>
<dbReference type="InterPro" id="IPR032694">
    <property type="entry name" value="CopC/D"/>
</dbReference>
<dbReference type="GO" id="GO:0005886">
    <property type="term" value="C:plasma membrane"/>
    <property type="evidence" value="ECO:0007669"/>
    <property type="project" value="UniProtKB-SubCell"/>
</dbReference>
<evidence type="ECO:0000313" key="13">
    <source>
        <dbReference type="Proteomes" id="UP000655366"/>
    </source>
</evidence>
<keyword evidence="6 9" id="KW-1133">Transmembrane helix</keyword>
<dbReference type="Pfam" id="PF04234">
    <property type="entry name" value="CopC"/>
    <property type="match status" value="1"/>
</dbReference>
<dbReference type="PANTHER" id="PTHR34820:SF4">
    <property type="entry name" value="INNER MEMBRANE PROTEIN YEBZ"/>
    <property type="match status" value="1"/>
</dbReference>